<name>A0A9D9DN20_9BACT</name>
<dbReference type="InterPro" id="IPR016032">
    <property type="entry name" value="Sig_transdc_resp-reg_C-effctor"/>
</dbReference>
<dbReference type="InterPro" id="IPR000792">
    <property type="entry name" value="Tscrpt_reg_LuxR_C"/>
</dbReference>
<reference evidence="5" key="1">
    <citation type="submission" date="2020-10" db="EMBL/GenBank/DDBJ databases">
        <authorList>
            <person name="Gilroy R."/>
        </authorList>
    </citation>
    <scope>NUCLEOTIDE SEQUENCE</scope>
    <source>
        <strain evidence="5">10192</strain>
    </source>
</reference>
<accession>A0A9D9DN20</accession>
<evidence type="ECO:0000313" key="5">
    <source>
        <dbReference type="EMBL" id="MBO8430877.1"/>
    </source>
</evidence>
<dbReference type="Proteomes" id="UP000823632">
    <property type="component" value="Unassembled WGS sequence"/>
</dbReference>
<dbReference type="GO" id="GO:0003677">
    <property type="term" value="F:DNA binding"/>
    <property type="evidence" value="ECO:0007669"/>
    <property type="project" value="UniProtKB-KW"/>
</dbReference>
<evidence type="ECO:0000256" key="2">
    <source>
        <dbReference type="ARBA" id="ARBA00023125"/>
    </source>
</evidence>
<dbReference type="SUPFAM" id="SSF46894">
    <property type="entry name" value="C-terminal effector domain of the bipartite response regulators"/>
    <property type="match status" value="1"/>
</dbReference>
<dbReference type="Gene3D" id="1.10.10.10">
    <property type="entry name" value="Winged helix-like DNA-binding domain superfamily/Winged helix DNA-binding domain"/>
    <property type="match status" value="1"/>
</dbReference>
<comment type="caution">
    <text evidence="5">The sequence shown here is derived from an EMBL/GenBank/DDBJ whole genome shotgun (WGS) entry which is preliminary data.</text>
</comment>
<keyword evidence="2" id="KW-0238">DNA-binding</keyword>
<evidence type="ECO:0000313" key="6">
    <source>
        <dbReference type="Proteomes" id="UP000823632"/>
    </source>
</evidence>
<keyword evidence="3" id="KW-0804">Transcription</keyword>
<evidence type="ECO:0000256" key="3">
    <source>
        <dbReference type="ARBA" id="ARBA00023163"/>
    </source>
</evidence>
<dbReference type="AlphaFoldDB" id="A0A9D9DN20"/>
<dbReference type="PROSITE" id="PS00622">
    <property type="entry name" value="HTH_LUXR_1"/>
    <property type="match status" value="1"/>
</dbReference>
<dbReference type="GO" id="GO:0006355">
    <property type="term" value="P:regulation of DNA-templated transcription"/>
    <property type="evidence" value="ECO:0007669"/>
    <property type="project" value="InterPro"/>
</dbReference>
<dbReference type="PANTHER" id="PTHR44688:SF16">
    <property type="entry name" value="DNA-BINDING TRANSCRIPTIONAL ACTIVATOR DEVR_DOSR"/>
    <property type="match status" value="1"/>
</dbReference>
<dbReference type="CDD" id="cd06170">
    <property type="entry name" value="LuxR_C_like"/>
    <property type="match status" value="1"/>
</dbReference>
<gene>
    <name evidence="5" type="ORF">IAC76_05770</name>
</gene>
<evidence type="ECO:0000256" key="1">
    <source>
        <dbReference type="ARBA" id="ARBA00023015"/>
    </source>
</evidence>
<proteinExistence type="predicted"/>
<sequence length="71" mass="7998">MNNTDLNTLTTREAYILQLLTEGYDSSEISDMLYISTHTVKAHISAILKKLNAKNRTQAVYKAIKDGILKI</sequence>
<evidence type="ECO:0000259" key="4">
    <source>
        <dbReference type="PROSITE" id="PS50043"/>
    </source>
</evidence>
<dbReference type="Pfam" id="PF00196">
    <property type="entry name" value="GerE"/>
    <property type="match status" value="1"/>
</dbReference>
<dbReference type="PROSITE" id="PS50043">
    <property type="entry name" value="HTH_LUXR_2"/>
    <property type="match status" value="1"/>
</dbReference>
<dbReference type="PRINTS" id="PR00038">
    <property type="entry name" value="HTHLUXR"/>
</dbReference>
<dbReference type="SMART" id="SM00421">
    <property type="entry name" value="HTH_LUXR"/>
    <property type="match status" value="1"/>
</dbReference>
<protein>
    <submittedName>
        <fullName evidence="5">Response regulator transcription factor</fullName>
    </submittedName>
</protein>
<dbReference type="EMBL" id="JADIND010000120">
    <property type="protein sequence ID" value="MBO8430877.1"/>
    <property type="molecule type" value="Genomic_DNA"/>
</dbReference>
<dbReference type="PANTHER" id="PTHR44688">
    <property type="entry name" value="DNA-BINDING TRANSCRIPTIONAL ACTIVATOR DEVR_DOSR"/>
    <property type="match status" value="1"/>
</dbReference>
<organism evidence="5 6">
    <name type="scientific">Candidatus Scatousia excrementipullorum</name>
    <dbReference type="NCBI Taxonomy" id="2840936"/>
    <lineage>
        <taxon>Bacteria</taxon>
        <taxon>Candidatus Scatousia</taxon>
    </lineage>
</organism>
<feature type="domain" description="HTH luxR-type" evidence="4">
    <location>
        <begin position="2"/>
        <end position="67"/>
    </location>
</feature>
<keyword evidence="1" id="KW-0805">Transcription regulation</keyword>
<dbReference type="InterPro" id="IPR036388">
    <property type="entry name" value="WH-like_DNA-bd_sf"/>
</dbReference>
<reference evidence="5" key="2">
    <citation type="journal article" date="2021" name="PeerJ">
        <title>Extensive microbial diversity within the chicken gut microbiome revealed by metagenomics and culture.</title>
        <authorList>
            <person name="Gilroy R."/>
            <person name="Ravi A."/>
            <person name="Getino M."/>
            <person name="Pursley I."/>
            <person name="Horton D.L."/>
            <person name="Alikhan N.F."/>
            <person name="Baker D."/>
            <person name="Gharbi K."/>
            <person name="Hall N."/>
            <person name="Watson M."/>
            <person name="Adriaenssens E.M."/>
            <person name="Foster-Nyarko E."/>
            <person name="Jarju S."/>
            <person name="Secka A."/>
            <person name="Antonio M."/>
            <person name="Oren A."/>
            <person name="Chaudhuri R.R."/>
            <person name="La Ragione R."/>
            <person name="Hildebrand F."/>
            <person name="Pallen M.J."/>
        </authorList>
    </citation>
    <scope>NUCLEOTIDE SEQUENCE</scope>
    <source>
        <strain evidence="5">10192</strain>
    </source>
</reference>